<feature type="region of interest" description="Disordered" evidence="1">
    <location>
        <begin position="55"/>
        <end position="96"/>
    </location>
</feature>
<dbReference type="EMBL" id="BAHC01000222">
    <property type="protein sequence ID" value="GAB93454.1"/>
    <property type="molecule type" value="Genomic_DNA"/>
</dbReference>
<feature type="compositionally biased region" description="Basic and acidic residues" evidence="1">
    <location>
        <begin position="85"/>
        <end position="96"/>
    </location>
</feature>
<reference evidence="2 3" key="1">
    <citation type="submission" date="2012-08" db="EMBL/GenBank/DDBJ databases">
        <title>Whole genome shotgun sequence of Gordonia rhizosphera NBRC 16068.</title>
        <authorList>
            <person name="Takarada H."/>
            <person name="Isaki S."/>
            <person name="Hosoyama A."/>
            <person name="Tsuchikane K."/>
            <person name="Katsumata H."/>
            <person name="Baba S."/>
            <person name="Ohji S."/>
            <person name="Yamazaki S."/>
            <person name="Fujita N."/>
        </authorList>
    </citation>
    <scope>NUCLEOTIDE SEQUENCE [LARGE SCALE GENOMIC DNA]</scope>
    <source>
        <strain evidence="2 3">NBRC 16068</strain>
    </source>
</reference>
<evidence type="ECO:0000256" key="1">
    <source>
        <dbReference type="SAM" id="MobiDB-lite"/>
    </source>
</evidence>
<dbReference type="RefSeq" id="WP_006338680.1">
    <property type="nucleotide sequence ID" value="NZ_BAHC01000222.1"/>
</dbReference>
<feature type="compositionally biased region" description="Low complexity" evidence="1">
    <location>
        <begin position="65"/>
        <end position="80"/>
    </location>
</feature>
<name>K6X3S7_9ACTN</name>
<keyword evidence="3" id="KW-1185">Reference proteome</keyword>
<evidence type="ECO:0000313" key="3">
    <source>
        <dbReference type="Proteomes" id="UP000008363"/>
    </source>
</evidence>
<organism evidence="2 3">
    <name type="scientific">Gordonia rhizosphera NBRC 16068</name>
    <dbReference type="NCBI Taxonomy" id="1108045"/>
    <lineage>
        <taxon>Bacteria</taxon>
        <taxon>Bacillati</taxon>
        <taxon>Actinomycetota</taxon>
        <taxon>Actinomycetes</taxon>
        <taxon>Mycobacteriales</taxon>
        <taxon>Gordoniaceae</taxon>
        <taxon>Gordonia</taxon>
    </lineage>
</organism>
<protein>
    <submittedName>
        <fullName evidence="2">Uncharacterized protein</fullName>
    </submittedName>
</protein>
<dbReference type="AlphaFoldDB" id="K6X3S7"/>
<gene>
    <name evidence="2" type="ORF">GORHZ_222_00090</name>
</gene>
<evidence type="ECO:0000313" key="2">
    <source>
        <dbReference type="EMBL" id="GAB93454.1"/>
    </source>
</evidence>
<comment type="caution">
    <text evidence="2">The sequence shown here is derived from an EMBL/GenBank/DDBJ whole genome shotgun (WGS) entry which is preliminary data.</text>
</comment>
<dbReference type="Proteomes" id="UP000008363">
    <property type="component" value="Unassembled WGS sequence"/>
</dbReference>
<proteinExistence type="predicted"/>
<accession>K6X3S7</accession>
<sequence length="96" mass="10108">MLAASRDDTTLLWLGTMKQVLAASKAISAAMDAQGHTRHTAHIRAAIDTTEHHFAGQHHTPVPAPAHSAAAAQSPTAARSALHHTTADRDAPEHGR</sequence>